<evidence type="ECO:0000313" key="1">
    <source>
        <dbReference type="EMBL" id="QQZ49160.1"/>
    </source>
</evidence>
<organism evidence="1">
    <name type="scientific">Phenylobacterium glaciei</name>
    <dbReference type="NCBI Taxonomy" id="2803784"/>
    <lineage>
        <taxon>Bacteria</taxon>
        <taxon>Pseudomonadati</taxon>
        <taxon>Pseudomonadota</taxon>
        <taxon>Alphaproteobacteria</taxon>
        <taxon>Caulobacterales</taxon>
        <taxon>Caulobacteraceae</taxon>
        <taxon>Phenylobacterium</taxon>
    </lineage>
</organism>
<proteinExistence type="predicted"/>
<accession>A0A974S726</accession>
<dbReference type="AlphaFoldDB" id="A0A974S726"/>
<name>A0A974S726_9CAUL</name>
<protein>
    <submittedName>
        <fullName evidence="1">Uncharacterized protein</fullName>
    </submittedName>
</protein>
<reference evidence="1" key="1">
    <citation type="submission" date="2021-01" db="EMBL/GenBank/DDBJ databases">
        <title>Genome sequence of Phenylobacterium sp. 20VBR1 isolated from a valley glaceir, Ny-Alesund, Svalbard.</title>
        <authorList>
            <person name="Thomas F.A."/>
            <person name="Krishnan K.P."/>
            <person name="Sinha R.K."/>
        </authorList>
    </citation>
    <scope>NUCLEOTIDE SEQUENCE</scope>
    <source>
        <strain evidence="1">20VBR1</strain>
    </source>
</reference>
<dbReference type="EMBL" id="CP068570">
    <property type="protein sequence ID" value="QQZ49160.1"/>
    <property type="molecule type" value="Genomic_DNA"/>
</dbReference>
<sequence length="61" mass="6324">MELTAPALVVNSSTAMLFAIERGAGIGAIPTAILRTTSNLVMLDIPRWRPAPCGCAITATP</sequence>
<gene>
    <name evidence="1" type="ORF">JKL49_18735</name>
</gene>